<dbReference type="Gene3D" id="3.40.50.150">
    <property type="entry name" value="Vaccinia Virus protein VP39"/>
    <property type="match status" value="1"/>
</dbReference>
<dbReference type="EMBL" id="JABEND010000002">
    <property type="protein sequence ID" value="NNG35278.1"/>
    <property type="molecule type" value="Genomic_DNA"/>
</dbReference>
<dbReference type="Gene3D" id="3.40.50.2000">
    <property type="entry name" value="Glycogen Phosphorylase B"/>
    <property type="match status" value="2"/>
</dbReference>
<feature type="compositionally biased region" description="Basic and acidic residues" evidence="1">
    <location>
        <begin position="34"/>
        <end position="49"/>
    </location>
</feature>
<accession>A0A849A843</accession>
<dbReference type="AlphaFoldDB" id="A0A849A843"/>
<reference evidence="2 3" key="1">
    <citation type="submission" date="2020-05" db="EMBL/GenBank/DDBJ databases">
        <title>Nakamurella sp. DB0629 isolated from air conditioner.</title>
        <authorList>
            <person name="Kim D.H."/>
            <person name="Kim D.-U."/>
        </authorList>
    </citation>
    <scope>NUCLEOTIDE SEQUENCE [LARGE SCALE GENOMIC DNA]</scope>
    <source>
        <strain evidence="2 3">DB0629</strain>
    </source>
</reference>
<dbReference type="Pfam" id="PF13489">
    <property type="entry name" value="Methyltransf_23"/>
    <property type="match status" value="1"/>
</dbReference>
<comment type="caution">
    <text evidence="2">The sequence shown here is derived from an EMBL/GenBank/DDBJ whole genome shotgun (WGS) entry which is preliminary data.</text>
</comment>
<dbReference type="Proteomes" id="UP000562984">
    <property type="component" value="Unassembled WGS sequence"/>
</dbReference>
<gene>
    <name evidence="2" type="ORF">HKD39_06040</name>
</gene>
<protein>
    <submittedName>
        <fullName evidence="2">Methyltransferase domain-containing protein</fullName>
    </submittedName>
</protein>
<keyword evidence="2" id="KW-0489">Methyltransferase</keyword>
<dbReference type="PANTHER" id="PTHR43861:SF6">
    <property type="entry name" value="METHYLTRANSFERASE TYPE 11"/>
    <property type="match status" value="1"/>
</dbReference>
<keyword evidence="3" id="KW-1185">Reference proteome</keyword>
<evidence type="ECO:0000256" key="1">
    <source>
        <dbReference type="SAM" id="MobiDB-lite"/>
    </source>
</evidence>
<dbReference type="RefSeq" id="WP_171198884.1">
    <property type="nucleotide sequence ID" value="NZ_JABEND010000002.1"/>
</dbReference>
<dbReference type="InterPro" id="IPR029063">
    <property type="entry name" value="SAM-dependent_MTases_sf"/>
</dbReference>
<feature type="compositionally biased region" description="Low complexity" evidence="1">
    <location>
        <begin position="1"/>
        <end position="32"/>
    </location>
</feature>
<keyword evidence="2" id="KW-0808">Transferase</keyword>
<dbReference type="CDD" id="cd02440">
    <property type="entry name" value="AdoMet_MTases"/>
    <property type="match status" value="1"/>
</dbReference>
<name>A0A849A843_9ACTN</name>
<dbReference type="SUPFAM" id="SSF53335">
    <property type="entry name" value="S-adenosyl-L-methionine-dependent methyltransferases"/>
    <property type="match status" value="1"/>
</dbReference>
<evidence type="ECO:0000313" key="2">
    <source>
        <dbReference type="EMBL" id="NNG35278.1"/>
    </source>
</evidence>
<evidence type="ECO:0000313" key="3">
    <source>
        <dbReference type="Proteomes" id="UP000562984"/>
    </source>
</evidence>
<feature type="region of interest" description="Disordered" evidence="1">
    <location>
        <begin position="1"/>
        <end position="49"/>
    </location>
</feature>
<organism evidence="2 3">
    <name type="scientific">Nakamurella aerolata</name>
    <dbReference type="NCBI Taxonomy" id="1656892"/>
    <lineage>
        <taxon>Bacteria</taxon>
        <taxon>Bacillati</taxon>
        <taxon>Actinomycetota</taxon>
        <taxon>Actinomycetes</taxon>
        <taxon>Nakamurellales</taxon>
        <taxon>Nakamurellaceae</taxon>
        <taxon>Nakamurella</taxon>
    </lineage>
</organism>
<dbReference type="GO" id="GO:0032259">
    <property type="term" value="P:methylation"/>
    <property type="evidence" value="ECO:0007669"/>
    <property type="project" value="UniProtKB-KW"/>
</dbReference>
<dbReference type="SUPFAM" id="SSF53756">
    <property type="entry name" value="UDP-Glycosyltransferase/glycogen phosphorylase"/>
    <property type="match status" value="1"/>
</dbReference>
<dbReference type="Pfam" id="PF13692">
    <property type="entry name" value="Glyco_trans_1_4"/>
    <property type="match status" value="1"/>
</dbReference>
<dbReference type="PANTHER" id="PTHR43861">
    <property type="entry name" value="TRANS-ACONITATE 2-METHYLTRANSFERASE-RELATED"/>
    <property type="match status" value="1"/>
</dbReference>
<sequence>MSAPNPAAPTPASAQPQHAQPQHAQPQRAQPHNAESRPHGAHSAEAHPHSAEALGRTLTFVAFGTYQADSHPRVRVLIEGLRELGHRVVELNEPLGLSTADRVSMLKQPWRVPALGARLVNRWWTLARRGRKLRKRFAADGQQPDAVLVGYLGHFDVHLARRVFKGTPIVLDHLIFAAGTAKDRGQKSQLIGRALGAIDQRALAAADVIVVDTAEHQQRVPDELRDRSVVCPVGADESWFRAGTESAADGTSGDGPLSVVFYGLYTPLQGATVIGAAAAQLAGAPVRITMIGKGQERAAAEQAAGAAAQVDWVDWVPAAELPAIVAAHDVALGIFGGTVKAREVVPNKVYQAAAAGCAIVTADTPPQRRVLGEAAELVAPQADRLAADLRRLAGDRELLAERRRQAGALAAAEFTPWAVAAPLVAKVCPVTNTSGSAPAPSTKAPAAPLSPRAALRWPLIKRGTRRVAPRRLLEIGAGQGAMGARLVGLTDYYLAVEPDETSYQAAKSRIEPRGGTVVNGTSDDLTDPEPFDLVCAFEVLEHLEDDAGALRSWAPLVAPGGYVLVSVPAWQHMFGPWDKAVGHYRRYSPDELSQLFSDNGFEPVDVSLYGWPLAFALEAIRNRVATGEPKSEESASQQTAESGRWLQPSRKISELAVDIGILPFQGLQRLVPSKGNGIVALARKRS</sequence>
<dbReference type="GO" id="GO:0008168">
    <property type="term" value="F:methyltransferase activity"/>
    <property type="evidence" value="ECO:0007669"/>
    <property type="project" value="UniProtKB-KW"/>
</dbReference>
<proteinExistence type="predicted"/>